<sequence>MEARVARAREINYPAEQAQYIRS</sequence>
<accession>A0A834SYW2</accession>
<gene>
    <name evidence="2" type="ORF">G2W53_001394</name>
    <name evidence="1" type="ORF">G2W53_033237</name>
</gene>
<organism evidence="1 3">
    <name type="scientific">Senna tora</name>
    <dbReference type="NCBI Taxonomy" id="362788"/>
    <lineage>
        <taxon>Eukaryota</taxon>
        <taxon>Viridiplantae</taxon>
        <taxon>Streptophyta</taxon>
        <taxon>Embryophyta</taxon>
        <taxon>Tracheophyta</taxon>
        <taxon>Spermatophyta</taxon>
        <taxon>Magnoliopsida</taxon>
        <taxon>eudicotyledons</taxon>
        <taxon>Gunneridae</taxon>
        <taxon>Pentapetalae</taxon>
        <taxon>rosids</taxon>
        <taxon>fabids</taxon>
        <taxon>Fabales</taxon>
        <taxon>Fabaceae</taxon>
        <taxon>Caesalpinioideae</taxon>
        <taxon>Cassia clade</taxon>
        <taxon>Senna</taxon>
    </lineage>
</organism>
<protein>
    <submittedName>
        <fullName evidence="1">Uncharacterized protein</fullName>
    </submittedName>
</protein>
<reference evidence="1" key="1">
    <citation type="submission" date="2020-09" db="EMBL/GenBank/DDBJ databases">
        <title>Genome-Enabled Discovery of Anthraquinone Biosynthesis in Senna tora.</title>
        <authorList>
            <person name="Kang S.-H."/>
            <person name="Pandey R.P."/>
            <person name="Lee C.-M."/>
            <person name="Sim J.-S."/>
            <person name="Jeong J.-T."/>
            <person name="Choi B.-S."/>
            <person name="Jung M."/>
            <person name="Ginzburg D."/>
            <person name="Zhao K."/>
            <person name="Won S.Y."/>
            <person name="Oh T.-J."/>
            <person name="Yu Y."/>
            <person name="Kim N.-H."/>
            <person name="Lee O.R."/>
            <person name="Lee T.-H."/>
            <person name="Bashyal P."/>
            <person name="Kim T.-S."/>
            <person name="Lee W.-H."/>
            <person name="Kawkins C."/>
            <person name="Kim C.-K."/>
            <person name="Kim J.S."/>
            <person name="Ahn B.O."/>
            <person name="Rhee S.Y."/>
            <person name="Sohng J.K."/>
        </authorList>
    </citation>
    <scope>NUCLEOTIDE SEQUENCE</scope>
    <source>
        <tissue evidence="1">Leaf</tissue>
    </source>
</reference>
<evidence type="ECO:0000313" key="2">
    <source>
        <dbReference type="EMBL" id="KAF7844489.1"/>
    </source>
</evidence>
<keyword evidence="3" id="KW-1185">Reference proteome</keyword>
<comment type="caution">
    <text evidence="1">The sequence shown here is derived from an EMBL/GenBank/DDBJ whole genome shotgun (WGS) entry which is preliminary data.</text>
</comment>
<proteinExistence type="predicted"/>
<dbReference type="AlphaFoldDB" id="A0A834SYW2"/>
<name>A0A834SYW2_9FABA</name>
<dbReference type="EMBL" id="JAAIUW010000010">
    <property type="protein sequence ID" value="KAF7812261.1"/>
    <property type="molecule type" value="Genomic_DNA"/>
</dbReference>
<dbReference type="EMBL" id="JAAIUW010000001">
    <property type="protein sequence ID" value="KAF7844489.1"/>
    <property type="molecule type" value="Genomic_DNA"/>
</dbReference>
<dbReference type="Proteomes" id="UP000634136">
    <property type="component" value="Unassembled WGS sequence"/>
</dbReference>
<evidence type="ECO:0000313" key="3">
    <source>
        <dbReference type="Proteomes" id="UP000634136"/>
    </source>
</evidence>
<evidence type="ECO:0000313" key="1">
    <source>
        <dbReference type="EMBL" id="KAF7812261.1"/>
    </source>
</evidence>